<dbReference type="Proteomes" id="UP000077521">
    <property type="component" value="Unassembled WGS sequence"/>
</dbReference>
<accession>A0A8T8S9Z5</accession>
<reference evidence="2" key="2">
    <citation type="journal article" date="2019" name="IMA Fungus">
        <title>Genome sequencing and comparison of five Tilletia species to identify candidate genes for the detection of regulated species infecting wheat.</title>
        <authorList>
            <person name="Nguyen H.D.T."/>
            <person name="Sultana T."/>
            <person name="Kesanakurti P."/>
            <person name="Hambleton S."/>
        </authorList>
    </citation>
    <scope>NUCLEOTIDE SEQUENCE</scope>
    <source>
        <strain evidence="2">DAOMC 236416</strain>
    </source>
</reference>
<dbReference type="EMBL" id="LWDF02002559">
    <property type="protein sequence ID" value="KAE8235803.1"/>
    <property type="molecule type" value="Genomic_DNA"/>
</dbReference>
<organism evidence="2 3">
    <name type="scientific">Tilletia indica</name>
    <dbReference type="NCBI Taxonomy" id="43049"/>
    <lineage>
        <taxon>Eukaryota</taxon>
        <taxon>Fungi</taxon>
        <taxon>Dikarya</taxon>
        <taxon>Basidiomycota</taxon>
        <taxon>Ustilaginomycotina</taxon>
        <taxon>Exobasidiomycetes</taxon>
        <taxon>Tilletiales</taxon>
        <taxon>Tilletiaceae</taxon>
        <taxon>Tilletia</taxon>
    </lineage>
</organism>
<sequence length="173" mass="19338">MPDNPHRPSSSHTHPRSMDAPHSRSGINMLKRHPRPTPALTMHNHNIAPYMVSKQHTYKHNALKVPNGQRTLTHTRTTLAPYTLAVSRTGQIPYPHERISCLLNSASAPASTFQILNAQPRFTATSFLLPSTATTPASLKETWIFRTSTQISSCSSFFINYPPFAFDVSKFTL</sequence>
<dbReference type="AlphaFoldDB" id="A0A8T8S9Z5"/>
<proteinExistence type="predicted"/>
<reference evidence="2" key="1">
    <citation type="submission" date="2016-04" db="EMBL/GenBank/DDBJ databases">
        <authorList>
            <person name="Nguyen H.D."/>
            <person name="Samba Siva P."/>
            <person name="Cullis J."/>
            <person name="Levesque C.A."/>
            <person name="Hambleton S."/>
        </authorList>
    </citation>
    <scope>NUCLEOTIDE SEQUENCE</scope>
    <source>
        <strain evidence="2">DAOMC 236416</strain>
    </source>
</reference>
<evidence type="ECO:0000313" key="2">
    <source>
        <dbReference type="EMBL" id="KAE8235803.1"/>
    </source>
</evidence>
<evidence type="ECO:0000313" key="3">
    <source>
        <dbReference type="Proteomes" id="UP000077521"/>
    </source>
</evidence>
<comment type="caution">
    <text evidence="2">The sequence shown here is derived from an EMBL/GenBank/DDBJ whole genome shotgun (WGS) entry which is preliminary data.</text>
</comment>
<keyword evidence="3" id="KW-1185">Reference proteome</keyword>
<evidence type="ECO:0000256" key="1">
    <source>
        <dbReference type="SAM" id="MobiDB-lite"/>
    </source>
</evidence>
<feature type="region of interest" description="Disordered" evidence="1">
    <location>
        <begin position="1"/>
        <end position="36"/>
    </location>
</feature>
<name>A0A8T8S9Z5_9BASI</name>
<gene>
    <name evidence="2" type="ORF">A4X13_0g9372</name>
</gene>
<protein>
    <submittedName>
        <fullName evidence="2">Uncharacterized protein</fullName>
    </submittedName>
</protein>